<keyword evidence="2" id="KW-1185">Reference proteome</keyword>
<reference evidence="1 2" key="1">
    <citation type="journal article" date="2017" name="ISME J.">
        <title>Grape pomace compost harbors organohalide-respiring Dehalogenimonas species with novel reductive dehalogenase genes.</title>
        <authorList>
            <person name="Yang Y."/>
            <person name="Higgins S.A."/>
            <person name="Yan J."/>
            <person name="Simsir B."/>
            <person name="Chourey K."/>
            <person name="Iyer R."/>
            <person name="Hettich R.L."/>
            <person name="Baldwin B."/>
            <person name="Ogles D.M."/>
            <person name="Loffler F.E."/>
        </authorList>
    </citation>
    <scope>NUCLEOTIDE SEQUENCE [LARGE SCALE GENOMIC DNA]</scope>
    <source>
        <strain evidence="1 2">GP</strain>
    </source>
</reference>
<dbReference type="AlphaFoldDB" id="A0A2P5P6Y5"/>
<dbReference type="InterPro" id="IPR055151">
    <property type="entry name" value="GH113"/>
</dbReference>
<dbReference type="OrthoDB" id="139449at2"/>
<protein>
    <recommendedName>
        <fullName evidence="3">GTA TIM-barrel-like domain-containing protein</fullName>
    </recommendedName>
</protein>
<comment type="caution">
    <text evidence="1">The sequence shown here is derived from an EMBL/GenBank/DDBJ whole genome shotgun (WGS) entry which is preliminary data.</text>
</comment>
<evidence type="ECO:0000313" key="1">
    <source>
        <dbReference type="EMBL" id="PPD58058.1"/>
    </source>
</evidence>
<dbReference type="SUPFAM" id="SSF51445">
    <property type="entry name" value="(Trans)glycosidases"/>
    <property type="match status" value="1"/>
</dbReference>
<evidence type="ECO:0008006" key="3">
    <source>
        <dbReference type="Google" id="ProtNLM"/>
    </source>
</evidence>
<evidence type="ECO:0000313" key="2">
    <source>
        <dbReference type="Proteomes" id="UP000235653"/>
    </source>
</evidence>
<dbReference type="InterPro" id="IPR017853">
    <property type="entry name" value="GH"/>
</dbReference>
<dbReference type="Proteomes" id="UP000235653">
    <property type="component" value="Unassembled WGS sequence"/>
</dbReference>
<dbReference type="EMBL" id="JQAN02000010">
    <property type="protein sequence ID" value="PPD58058.1"/>
    <property type="molecule type" value="Genomic_DNA"/>
</dbReference>
<dbReference type="CDD" id="cd19608">
    <property type="entry name" value="GH113_mannanase-like"/>
    <property type="match status" value="1"/>
</dbReference>
<organism evidence="1 2">
    <name type="scientific">Dehalogenimonas etheniformans</name>
    <dbReference type="NCBI Taxonomy" id="1536648"/>
    <lineage>
        <taxon>Bacteria</taxon>
        <taxon>Bacillati</taxon>
        <taxon>Chloroflexota</taxon>
        <taxon>Dehalococcoidia</taxon>
        <taxon>Dehalococcoidales</taxon>
        <taxon>Dehalococcoidaceae</taxon>
        <taxon>Dehalogenimonas</taxon>
    </lineage>
</organism>
<gene>
    <name evidence="1" type="ORF">JP09_007155</name>
</gene>
<accession>A0A2P5P6Y5</accession>
<name>A0A2P5P6Y5_9CHLR</name>
<proteinExistence type="predicted"/>
<dbReference type="Pfam" id="PF22612">
    <property type="entry name" value="GH113"/>
    <property type="match status" value="1"/>
</dbReference>
<dbReference type="Gene3D" id="3.20.20.80">
    <property type="entry name" value="Glycosidases"/>
    <property type="match status" value="1"/>
</dbReference>
<sequence>MANTGANWISVVVGLFQETVSSTSITKNQYKTASDQALRHIVELSHSFGIRVILVPFLTLSNDPEHSWVQIGSAFINETQWQQWFSSYRDQVNHYASITQEFGADMFYIGSELPGTTLREQDWRQVVKAVGERFKGPISYDSVFWGNPIPEYKRIKWWDVLDYVCTDFWMPLTNKNNPMIEELKRGWLRTGFLISREDIAKQFNKPAIISEIGYSNLDGVNTDPSGARLIGAAEDLQEQADCYQVALEMVWDKPWLNEFSGGNGMPFHYLYYGPAIPHGKPAENVLKIFYLLK</sequence>